<accession>A0AAT9HVN4</accession>
<reference evidence="14" key="1">
    <citation type="submission" date="2024-06" db="EMBL/GenBank/DDBJ databases">
        <authorList>
            <consortium name="consrtm"/>
            <person name="Uemura M."/>
            <person name="Terahara T."/>
        </authorList>
    </citation>
    <scope>NUCLEOTIDE SEQUENCE</scope>
    <source>
        <strain evidence="14">KM77-8</strain>
    </source>
</reference>
<comment type="subcellular location">
    <subcellularLocation>
        <location evidence="1">Membrane</location>
        <topology evidence="1">Multi-pass membrane protein</topology>
    </subcellularLocation>
</comment>
<feature type="transmembrane region" description="Helical" evidence="11">
    <location>
        <begin position="364"/>
        <end position="385"/>
    </location>
</feature>
<dbReference type="InterPro" id="IPR003819">
    <property type="entry name" value="TauD/TfdA-like"/>
</dbReference>
<evidence type="ECO:0000256" key="5">
    <source>
        <dbReference type="ARBA" id="ARBA00022970"/>
    </source>
</evidence>
<evidence type="ECO:0000256" key="7">
    <source>
        <dbReference type="ARBA" id="ARBA00023002"/>
    </source>
</evidence>
<dbReference type="GO" id="GO:0006865">
    <property type="term" value="P:amino acid transport"/>
    <property type="evidence" value="ECO:0007669"/>
    <property type="project" value="UniProtKB-KW"/>
</dbReference>
<feature type="transmembrane region" description="Helical" evidence="11">
    <location>
        <begin position="770"/>
        <end position="789"/>
    </location>
</feature>
<gene>
    <name evidence="14" type="ORF">SHKM778_79390</name>
</gene>
<feature type="transmembrane region" description="Helical" evidence="11">
    <location>
        <begin position="676"/>
        <end position="695"/>
    </location>
</feature>
<name>A0AAT9HVN4_9ACTN</name>
<evidence type="ECO:0000256" key="3">
    <source>
        <dbReference type="ARBA" id="ARBA00022448"/>
    </source>
</evidence>
<feature type="transmembrane region" description="Helical" evidence="11">
    <location>
        <begin position="431"/>
        <end position="452"/>
    </location>
</feature>
<dbReference type="Gene3D" id="3.60.130.10">
    <property type="entry name" value="Clavaminate synthase-like"/>
    <property type="match status" value="1"/>
</dbReference>
<dbReference type="EMBL" id="AP035768">
    <property type="protein sequence ID" value="BFO21551.1"/>
    <property type="molecule type" value="Genomic_DNA"/>
</dbReference>
<dbReference type="PANTHER" id="PTHR43495:SF5">
    <property type="entry name" value="GAMMA-AMINOBUTYRIC ACID PERMEASE"/>
    <property type="match status" value="1"/>
</dbReference>
<keyword evidence="6 11" id="KW-1133">Transmembrane helix</keyword>
<dbReference type="FunFam" id="1.20.1740.10:FF:000001">
    <property type="entry name" value="Amino acid permease"/>
    <property type="match status" value="1"/>
</dbReference>
<evidence type="ECO:0000313" key="14">
    <source>
        <dbReference type="EMBL" id="BFO21551.1"/>
    </source>
</evidence>
<feature type="transmembrane region" description="Helical" evidence="11">
    <location>
        <begin position="633"/>
        <end position="655"/>
    </location>
</feature>
<dbReference type="InterPro" id="IPR004841">
    <property type="entry name" value="AA-permease/SLC12A_dom"/>
</dbReference>
<feature type="region of interest" description="Disordered" evidence="10">
    <location>
        <begin position="276"/>
        <end position="300"/>
    </location>
</feature>
<keyword evidence="5" id="KW-0029">Amino-acid transport</keyword>
<dbReference type="Pfam" id="PF02668">
    <property type="entry name" value="TauD"/>
    <property type="match status" value="1"/>
</dbReference>
<keyword evidence="7" id="KW-0560">Oxidoreductase</keyword>
<evidence type="ECO:0000259" key="12">
    <source>
        <dbReference type="Pfam" id="PF00324"/>
    </source>
</evidence>
<dbReference type="GO" id="GO:0055085">
    <property type="term" value="P:transmembrane transport"/>
    <property type="evidence" value="ECO:0007669"/>
    <property type="project" value="InterPro"/>
</dbReference>
<reference evidence="14" key="2">
    <citation type="submission" date="2024-07" db="EMBL/GenBank/DDBJ databases">
        <title>Streptomyces haneummycinica sp. nov., a new antibiotic-producing actinobacterium isolated from marine sediment.</title>
        <authorList>
            <person name="Uemura M."/>
            <person name="Hamada M."/>
            <person name="Hirano S."/>
            <person name="Kobayashi K."/>
            <person name="Ohshiro T."/>
            <person name="Kobayashi T."/>
            <person name="Terahara T."/>
        </authorList>
    </citation>
    <scope>NUCLEOTIDE SEQUENCE</scope>
    <source>
        <strain evidence="14">KM77-8</strain>
    </source>
</reference>
<keyword evidence="9 11" id="KW-0472">Membrane</keyword>
<keyword evidence="4 11" id="KW-0812">Transmembrane</keyword>
<feature type="transmembrane region" description="Helical" evidence="11">
    <location>
        <begin position="742"/>
        <end position="764"/>
    </location>
</feature>
<dbReference type="Pfam" id="PF00324">
    <property type="entry name" value="AA_permease"/>
    <property type="match status" value="1"/>
</dbReference>
<dbReference type="Gene3D" id="1.20.1740.10">
    <property type="entry name" value="Amino acid/polyamine transporter I"/>
    <property type="match status" value="1"/>
</dbReference>
<dbReference type="InterPro" id="IPR004840">
    <property type="entry name" value="Amino_acid_permease_CS"/>
</dbReference>
<feature type="domain" description="Amino acid permease/ SLC12A" evidence="12">
    <location>
        <begin position="363"/>
        <end position="770"/>
    </location>
</feature>
<evidence type="ECO:0000256" key="10">
    <source>
        <dbReference type="SAM" id="MobiDB-lite"/>
    </source>
</evidence>
<comment type="similarity">
    <text evidence="2">Belongs to the amino acid-polyamine-organocation (APC) superfamily. Amino acid transporter (AAT) (TC 2.A.3.1) family.</text>
</comment>
<proteinExistence type="inferred from homology"/>
<dbReference type="InterPro" id="IPR042098">
    <property type="entry name" value="TauD-like_sf"/>
</dbReference>
<feature type="domain" description="TauD/TfdA-like" evidence="13">
    <location>
        <begin position="6"/>
        <end position="269"/>
    </location>
</feature>
<organism evidence="14">
    <name type="scientific">Streptomyces haneummycinicus</name>
    <dbReference type="NCBI Taxonomy" id="3074435"/>
    <lineage>
        <taxon>Bacteria</taxon>
        <taxon>Bacillati</taxon>
        <taxon>Actinomycetota</taxon>
        <taxon>Actinomycetes</taxon>
        <taxon>Kitasatosporales</taxon>
        <taxon>Streptomycetaceae</taxon>
        <taxon>Streptomyces</taxon>
    </lineage>
</organism>
<keyword evidence="8" id="KW-0408">Iron</keyword>
<feature type="transmembrane region" description="Helical" evidence="11">
    <location>
        <begin position="587"/>
        <end position="604"/>
    </location>
</feature>
<feature type="transmembrane region" description="Helical" evidence="11">
    <location>
        <begin position="472"/>
        <end position="490"/>
    </location>
</feature>
<evidence type="ECO:0000256" key="8">
    <source>
        <dbReference type="ARBA" id="ARBA00023004"/>
    </source>
</evidence>
<evidence type="ECO:0000256" key="4">
    <source>
        <dbReference type="ARBA" id="ARBA00022692"/>
    </source>
</evidence>
<keyword evidence="3" id="KW-0813">Transport</keyword>
<evidence type="ECO:0000259" key="13">
    <source>
        <dbReference type="Pfam" id="PF02668"/>
    </source>
</evidence>
<protein>
    <recommendedName>
        <fullName evidence="15">Amino acid permease</fullName>
    </recommendedName>
</protein>
<evidence type="ECO:0000256" key="1">
    <source>
        <dbReference type="ARBA" id="ARBA00004141"/>
    </source>
</evidence>
<sequence>MTDIEITKVTAHIGAQVSGVDISRPLDDATVAALRDALNTHKTLLFDDVNLDDEGQQAFARHFGDITGAHPTVPAVDGAPNVLPVDSEGGRAANNWHTDVTFVLNPPQASTLRSITIPPYGGETLIADSAAAYRDLPEPLRRLADTLWAEHTNDYDYAVPEEAVDEDEAARRARFTSIKYRTVHPVVRVHPLTGERGLFIGGFAQRIVGLSKGESRKVLDLLQAYVTRPENLVRWRWSPNQLVLFDNRITQHYAVDNYDGLPRRLHRVTVAGDIPVGIEGRSPTRSRETPRTTPPSPGKRTVTLRMTRVHMLGGLSVNAGGRPDWVTFCLLPHWTAVPMPRTSVETPPEADGVSLSHGLKQRHLSMIALGGVIGAGLFVGSGAGIAAAGPAIVVAYALSGLLVMLVMRMLGEMSAAYPSSGSFSTHAERAIGPWAGFTAGWSFWVLLCTAVGLEGIGAAQIVSGWLPGTPEWAWVALFMVVFCGMNLTAVKNFGEFEFWFAALKVGAIALFLVLGALAIAGVLPGTDSPGTSHLTDFLPRGGEGLVIGLLASVFAYGGLETVTIAAAESRDPVRGVARAVRTAMWRIALFYVGSMAVVVTLVPWDSPAVVEQGPYVAALDRLGIPGAGRLMDVVILVALLSAMNANIYGASRIGYSLVRRGQGPKALGRVSSGVPRIAVLASSCFGFLCVLLSYWRPDDIFAWLLNTIGAAILVVWIIIAVSQLRLRRRMELETPEKLVVRMWAYPYLTWVALAGMAAVLVLMAREPDTRVQLLSTGAMTLTLAAVGYVRQRRAGALG</sequence>
<feature type="transmembrane region" description="Helical" evidence="11">
    <location>
        <begin position="391"/>
        <end position="410"/>
    </location>
</feature>
<dbReference type="GO" id="GO:0016491">
    <property type="term" value="F:oxidoreductase activity"/>
    <property type="evidence" value="ECO:0007669"/>
    <property type="project" value="UniProtKB-KW"/>
</dbReference>
<evidence type="ECO:0000256" key="9">
    <source>
        <dbReference type="ARBA" id="ARBA00023136"/>
    </source>
</evidence>
<evidence type="ECO:0000256" key="2">
    <source>
        <dbReference type="ARBA" id="ARBA00008583"/>
    </source>
</evidence>
<feature type="transmembrane region" description="Helical" evidence="11">
    <location>
        <begin position="544"/>
        <end position="567"/>
    </location>
</feature>
<evidence type="ECO:0008006" key="15">
    <source>
        <dbReference type="Google" id="ProtNLM"/>
    </source>
</evidence>
<feature type="transmembrane region" description="Helical" evidence="11">
    <location>
        <begin position="502"/>
        <end position="524"/>
    </location>
</feature>
<dbReference type="AlphaFoldDB" id="A0AAT9HVN4"/>
<dbReference type="PANTHER" id="PTHR43495">
    <property type="entry name" value="GABA PERMEASE"/>
    <property type="match status" value="1"/>
</dbReference>
<dbReference type="SUPFAM" id="SSF51197">
    <property type="entry name" value="Clavaminate synthase-like"/>
    <property type="match status" value="1"/>
</dbReference>
<evidence type="ECO:0000256" key="6">
    <source>
        <dbReference type="ARBA" id="ARBA00022989"/>
    </source>
</evidence>
<dbReference type="PROSITE" id="PS00218">
    <property type="entry name" value="AMINO_ACID_PERMEASE_1"/>
    <property type="match status" value="1"/>
</dbReference>
<evidence type="ECO:0000256" key="11">
    <source>
        <dbReference type="SAM" id="Phobius"/>
    </source>
</evidence>
<feature type="transmembrane region" description="Helical" evidence="11">
    <location>
        <begin position="701"/>
        <end position="721"/>
    </location>
</feature>
<dbReference type="GO" id="GO:0016020">
    <property type="term" value="C:membrane"/>
    <property type="evidence" value="ECO:0007669"/>
    <property type="project" value="UniProtKB-SubCell"/>
</dbReference>